<proteinExistence type="predicted"/>
<keyword evidence="2" id="KW-1185">Reference proteome</keyword>
<comment type="caution">
    <text evidence="1">The sequence shown here is derived from an EMBL/GenBank/DDBJ whole genome shotgun (WGS) entry which is preliminary data.</text>
</comment>
<organism evidence="1 2">
    <name type="scientific">Melastoma candidum</name>
    <dbReference type="NCBI Taxonomy" id="119954"/>
    <lineage>
        <taxon>Eukaryota</taxon>
        <taxon>Viridiplantae</taxon>
        <taxon>Streptophyta</taxon>
        <taxon>Embryophyta</taxon>
        <taxon>Tracheophyta</taxon>
        <taxon>Spermatophyta</taxon>
        <taxon>Magnoliopsida</taxon>
        <taxon>eudicotyledons</taxon>
        <taxon>Gunneridae</taxon>
        <taxon>Pentapetalae</taxon>
        <taxon>rosids</taxon>
        <taxon>malvids</taxon>
        <taxon>Myrtales</taxon>
        <taxon>Melastomataceae</taxon>
        <taxon>Melastomatoideae</taxon>
        <taxon>Melastomateae</taxon>
        <taxon>Melastoma</taxon>
    </lineage>
</organism>
<evidence type="ECO:0000313" key="2">
    <source>
        <dbReference type="Proteomes" id="UP001057402"/>
    </source>
</evidence>
<protein>
    <submittedName>
        <fullName evidence="1">Uncharacterized protein</fullName>
    </submittedName>
</protein>
<sequence>MLLKNVSGLHAKRESSSNTTGKNETSKEKELAQIIKSDPFEGPIQFQAIIIITPFLLFPRRSCGKVNPNPKSEAE</sequence>
<dbReference type="Proteomes" id="UP001057402">
    <property type="component" value="Chromosome 2"/>
</dbReference>
<gene>
    <name evidence="1" type="ORF">MLD38_002777</name>
</gene>
<accession>A0ACB9S0F6</accession>
<dbReference type="EMBL" id="CM042881">
    <property type="protein sequence ID" value="KAI4384655.1"/>
    <property type="molecule type" value="Genomic_DNA"/>
</dbReference>
<evidence type="ECO:0000313" key="1">
    <source>
        <dbReference type="EMBL" id="KAI4384655.1"/>
    </source>
</evidence>
<name>A0ACB9S0F6_9MYRT</name>
<reference evidence="2" key="1">
    <citation type="journal article" date="2023" name="Front. Plant Sci.">
        <title>Chromosomal-level genome assembly of Melastoma candidum provides insights into trichome evolution.</title>
        <authorList>
            <person name="Zhong Y."/>
            <person name="Wu W."/>
            <person name="Sun C."/>
            <person name="Zou P."/>
            <person name="Liu Y."/>
            <person name="Dai S."/>
            <person name="Zhou R."/>
        </authorList>
    </citation>
    <scope>NUCLEOTIDE SEQUENCE [LARGE SCALE GENOMIC DNA]</scope>
</reference>